<dbReference type="GeneID" id="17359208"/>
<reference evidence="1 2" key="1">
    <citation type="journal article" date="2010" name="Plant Cell">
        <title>The Chlorella variabilis NC64A genome reveals adaptation to photosymbiosis, coevolution with viruses, and cryptic sex.</title>
        <authorList>
            <person name="Blanc G."/>
            <person name="Duncan G."/>
            <person name="Agarkova I."/>
            <person name="Borodovsky M."/>
            <person name="Gurnon J."/>
            <person name="Kuo A."/>
            <person name="Lindquist E."/>
            <person name="Lucas S."/>
            <person name="Pangilinan J."/>
            <person name="Polle J."/>
            <person name="Salamov A."/>
            <person name="Terry A."/>
            <person name="Yamada T."/>
            <person name="Dunigan D.D."/>
            <person name="Grigoriev I.V."/>
            <person name="Claverie J.M."/>
            <person name="Van Etten J.L."/>
        </authorList>
    </citation>
    <scope>NUCLEOTIDE SEQUENCE [LARGE SCALE GENOMIC DNA]</scope>
    <source>
        <strain evidence="1 2">NC64A</strain>
    </source>
</reference>
<organism evidence="2">
    <name type="scientific">Chlorella variabilis</name>
    <name type="common">Green alga</name>
    <dbReference type="NCBI Taxonomy" id="554065"/>
    <lineage>
        <taxon>Eukaryota</taxon>
        <taxon>Viridiplantae</taxon>
        <taxon>Chlorophyta</taxon>
        <taxon>core chlorophytes</taxon>
        <taxon>Trebouxiophyceae</taxon>
        <taxon>Chlorellales</taxon>
        <taxon>Chlorellaceae</taxon>
        <taxon>Chlorella clade</taxon>
        <taxon>Chlorella</taxon>
    </lineage>
</organism>
<dbReference type="AlphaFoldDB" id="E1Z3E8"/>
<accession>E1Z3E8</accession>
<dbReference type="KEGG" id="cvr:CHLNCDRAFT_133590"/>
<keyword evidence="2" id="KW-1185">Reference proteome</keyword>
<evidence type="ECO:0000313" key="2">
    <source>
        <dbReference type="Proteomes" id="UP000008141"/>
    </source>
</evidence>
<name>E1Z3E8_CHLVA</name>
<sequence>MVVCWGGQQLEQLSFDQGWQLLERRQLLPGLSGPVCGLAFAGSNALLVATERSMGEWLREAGGQQAQQERQAAEEAGSAAIMQRGLDAAAAKSAPLLLPASREILHPAAAADTAMPGAPAAAATTGSAGDCLVDLSGSGGKLLSPSFGGPAIPAMFMLGPEQGLAASPPSAQVAKLAASSGSAARQPVGAGHLTLLRLSDASGSQPVAKSSSVPLGLPPDFMQAADKLAVLACSKGPPALVVCQLRRDGGLAQHEPLLLPLPDGVPEECSVRIRSLALVPGDPAAATSTGACSRELVWVLLDAAPKPAPAPFCSAALAGNGSSGPAQLWLCCYRLDGGAGLLEAVLALQAGLLTLRREVNERLDSMDAQLGQLLERLQARAQHEAEMG</sequence>
<gene>
    <name evidence="1" type="ORF">CHLNCDRAFT_133590</name>
</gene>
<proteinExistence type="predicted"/>
<dbReference type="InParanoid" id="E1Z3E8"/>
<dbReference type="RefSeq" id="XP_005851935.1">
    <property type="nucleotide sequence ID" value="XM_005851873.1"/>
</dbReference>
<dbReference type="Proteomes" id="UP000008141">
    <property type="component" value="Unassembled WGS sequence"/>
</dbReference>
<protein>
    <submittedName>
        <fullName evidence="1">Uncharacterized protein</fullName>
    </submittedName>
</protein>
<evidence type="ECO:0000313" key="1">
    <source>
        <dbReference type="EMBL" id="EFN59833.1"/>
    </source>
</evidence>
<dbReference type="EMBL" id="GL433835">
    <property type="protein sequence ID" value="EFN59833.1"/>
    <property type="molecule type" value="Genomic_DNA"/>
</dbReference>